<proteinExistence type="predicted"/>
<name>A0A1I7UXI3_9PELO</name>
<evidence type="ECO:0000256" key="1">
    <source>
        <dbReference type="SAM" id="SignalP"/>
    </source>
</evidence>
<keyword evidence="1" id="KW-0732">Signal</keyword>
<keyword evidence="2" id="KW-1185">Reference proteome</keyword>
<accession>A0A1I7UXI3</accession>
<dbReference type="WBParaSite" id="Csp11.Scaffold630.g20324.t1">
    <property type="protein sequence ID" value="Csp11.Scaffold630.g20324.t1"/>
    <property type="gene ID" value="Csp11.Scaffold630.g20324"/>
</dbReference>
<feature type="signal peptide" evidence="1">
    <location>
        <begin position="1"/>
        <end position="17"/>
    </location>
</feature>
<evidence type="ECO:0000313" key="2">
    <source>
        <dbReference type="Proteomes" id="UP000095282"/>
    </source>
</evidence>
<dbReference type="Proteomes" id="UP000095282">
    <property type="component" value="Unplaced"/>
</dbReference>
<reference evidence="3" key="1">
    <citation type="submission" date="2016-11" db="UniProtKB">
        <authorList>
            <consortium name="WormBaseParasite"/>
        </authorList>
    </citation>
    <scope>IDENTIFICATION</scope>
</reference>
<feature type="chain" id="PRO_5009309525" evidence="1">
    <location>
        <begin position="18"/>
        <end position="69"/>
    </location>
</feature>
<evidence type="ECO:0000313" key="3">
    <source>
        <dbReference type="WBParaSite" id="Csp11.Scaffold630.g20324.t1"/>
    </source>
</evidence>
<sequence length="69" mass="7956">MTSFLFLRAELLVSTRCLFLNKFYIAEGVTIQKLFTLIDNILFHSSSARSKLGQKTTLFLEQPNIRCDL</sequence>
<protein>
    <submittedName>
        <fullName evidence="3">Ovule protein</fullName>
    </submittedName>
</protein>
<dbReference type="AlphaFoldDB" id="A0A1I7UXI3"/>
<organism evidence="2 3">
    <name type="scientific">Caenorhabditis tropicalis</name>
    <dbReference type="NCBI Taxonomy" id="1561998"/>
    <lineage>
        <taxon>Eukaryota</taxon>
        <taxon>Metazoa</taxon>
        <taxon>Ecdysozoa</taxon>
        <taxon>Nematoda</taxon>
        <taxon>Chromadorea</taxon>
        <taxon>Rhabditida</taxon>
        <taxon>Rhabditina</taxon>
        <taxon>Rhabditomorpha</taxon>
        <taxon>Rhabditoidea</taxon>
        <taxon>Rhabditidae</taxon>
        <taxon>Peloderinae</taxon>
        <taxon>Caenorhabditis</taxon>
    </lineage>
</organism>